<dbReference type="VEuPathDB" id="VectorBase:CSON005310"/>
<evidence type="ECO:0000256" key="1">
    <source>
        <dbReference type="SAM" id="MobiDB-lite"/>
    </source>
</evidence>
<protein>
    <submittedName>
        <fullName evidence="2">CSON005310 protein</fullName>
    </submittedName>
</protein>
<reference evidence="2" key="1">
    <citation type="submission" date="2018-07" db="EMBL/GenBank/DDBJ databases">
        <authorList>
            <person name="Quirk P.G."/>
            <person name="Krulwich T.A."/>
        </authorList>
    </citation>
    <scope>NUCLEOTIDE SEQUENCE</scope>
</reference>
<feature type="compositionally biased region" description="Polar residues" evidence="1">
    <location>
        <begin position="159"/>
        <end position="183"/>
    </location>
</feature>
<proteinExistence type="predicted"/>
<gene>
    <name evidence="2" type="primary">CSON005310</name>
</gene>
<dbReference type="AlphaFoldDB" id="A0A336LUX9"/>
<evidence type="ECO:0000313" key="2">
    <source>
        <dbReference type="EMBL" id="SSX21744.1"/>
    </source>
</evidence>
<organism evidence="2">
    <name type="scientific">Culicoides sonorensis</name>
    <name type="common">Biting midge</name>
    <dbReference type="NCBI Taxonomy" id="179676"/>
    <lineage>
        <taxon>Eukaryota</taxon>
        <taxon>Metazoa</taxon>
        <taxon>Ecdysozoa</taxon>
        <taxon>Arthropoda</taxon>
        <taxon>Hexapoda</taxon>
        <taxon>Insecta</taxon>
        <taxon>Pterygota</taxon>
        <taxon>Neoptera</taxon>
        <taxon>Endopterygota</taxon>
        <taxon>Diptera</taxon>
        <taxon>Nematocera</taxon>
        <taxon>Chironomoidea</taxon>
        <taxon>Ceratopogonidae</taxon>
        <taxon>Ceratopogoninae</taxon>
        <taxon>Culicoides</taxon>
        <taxon>Monoculicoides</taxon>
    </lineage>
</organism>
<feature type="region of interest" description="Disordered" evidence="1">
    <location>
        <begin position="155"/>
        <end position="197"/>
    </location>
</feature>
<dbReference type="EMBL" id="UFQT01000211">
    <property type="protein sequence ID" value="SSX21744.1"/>
    <property type="molecule type" value="Genomic_DNA"/>
</dbReference>
<feature type="region of interest" description="Disordered" evidence="1">
    <location>
        <begin position="13"/>
        <end position="51"/>
    </location>
</feature>
<name>A0A336LUX9_CULSO</name>
<accession>A0A336LUX9</accession>
<sequence length="197" mass="22169">MFLGFSVHRLYEDQKKGKGKGKKKTRSEYDSEEYSADDTGAASAKKGGSGGAKNFPDKQGFLSLYIFRGDLVNGIRANENLCLWRRDGSSLLQKYLRDKNSSECQWSPSMVYSCWEDRRKDEYLEVKVLCKGDLKNSNVTIVDLDQLEEECVRDRESNSKFVSQKPQGANQSANDSNAGNTSQEGMEEEEGDDGEEE</sequence>
<feature type="compositionally biased region" description="Acidic residues" evidence="1">
    <location>
        <begin position="185"/>
        <end position="197"/>
    </location>
</feature>
<feature type="compositionally biased region" description="Low complexity" evidence="1">
    <location>
        <begin position="37"/>
        <end position="46"/>
    </location>
</feature>